<feature type="domain" description="CopC" evidence="7">
    <location>
        <begin position="65"/>
        <end position="159"/>
    </location>
</feature>
<dbReference type="InterPro" id="IPR007348">
    <property type="entry name" value="CopC_dom"/>
</dbReference>
<keyword evidence="4" id="KW-0732">Signal</keyword>
<comment type="similarity">
    <text evidence="2">Belongs to the CopC family.</text>
</comment>
<reference evidence="9" key="1">
    <citation type="journal article" date="2014" name="Stand. Genomic Sci.">
        <title>Complete genome sequence of Burkholderia phymatum STM815(T), a broad host range and efficient nitrogen-fixing symbiont of Mimosa species.</title>
        <authorList>
            <person name="Moulin L."/>
            <person name="Klonowska A."/>
            <person name="Caroline B."/>
            <person name="Booth K."/>
            <person name="Vriezen J.A."/>
            <person name="Melkonian R."/>
            <person name="James E.K."/>
            <person name="Young J.P."/>
            <person name="Bena G."/>
            <person name="Hauser L."/>
            <person name="Land M."/>
            <person name="Kyrpides N."/>
            <person name="Bruce D."/>
            <person name="Chain P."/>
            <person name="Copeland A."/>
            <person name="Pitluck S."/>
            <person name="Woyke T."/>
            <person name="Lizotte-Waniewski M."/>
            <person name="Bristow J."/>
            <person name="Riley M."/>
        </authorList>
    </citation>
    <scope>NUCLEOTIDE SEQUENCE [LARGE SCALE GENOMIC DNA]</scope>
    <source>
        <strain evidence="9">DSM 17167 / CIP 108236 / LMG 21445 / STM815</strain>
    </source>
</reference>
<dbReference type="PANTHER" id="PTHR34820">
    <property type="entry name" value="INNER MEMBRANE PROTEIN YEBZ"/>
    <property type="match status" value="1"/>
</dbReference>
<dbReference type="InterPro" id="IPR032694">
    <property type="entry name" value="CopC/D"/>
</dbReference>
<dbReference type="GO" id="GO:0006825">
    <property type="term" value="P:copper ion transport"/>
    <property type="evidence" value="ECO:0007669"/>
    <property type="project" value="InterPro"/>
</dbReference>
<sequence precursor="true">MATASWPMKVVELTELRDIEAYYPVHPCVFHPGQPMTLSLSLNMPLRWLAACGVSLAIASNAFAHATPTSRDPAPNAEVAAPSAVTLHFSEPLEPAFSKIVLVDASGRPAASAASQVDAQDKKTMSLTLQSLAPGRYTVQWAAVAEDGHRTKGSYGFSVK</sequence>
<evidence type="ECO:0000256" key="6">
    <source>
        <dbReference type="ARBA" id="ARBA00023008"/>
    </source>
</evidence>
<evidence type="ECO:0000256" key="3">
    <source>
        <dbReference type="ARBA" id="ARBA00022723"/>
    </source>
</evidence>
<evidence type="ECO:0000256" key="5">
    <source>
        <dbReference type="ARBA" id="ARBA00022764"/>
    </source>
</evidence>
<gene>
    <name evidence="8" type="ordered locus">Bphy_0430</name>
</gene>
<evidence type="ECO:0000256" key="4">
    <source>
        <dbReference type="ARBA" id="ARBA00022729"/>
    </source>
</evidence>
<dbReference type="GO" id="GO:0005507">
    <property type="term" value="F:copper ion binding"/>
    <property type="evidence" value="ECO:0007669"/>
    <property type="project" value="InterPro"/>
</dbReference>
<dbReference type="Pfam" id="PF04234">
    <property type="entry name" value="CopC"/>
    <property type="match status" value="1"/>
</dbReference>
<keyword evidence="6" id="KW-0186">Copper</keyword>
<keyword evidence="5" id="KW-0574">Periplasm</keyword>
<dbReference type="EMBL" id="CP001043">
    <property type="protein sequence ID" value="ACC69623.1"/>
    <property type="molecule type" value="Genomic_DNA"/>
</dbReference>
<dbReference type="KEGG" id="bph:Bphy_0430"/>
<dbReference type="GO" id="GO:0005886">
    <property type="term" value="C:plasma membrane"/>
    <property type="evidence" value="ECO:0007669"/>
    <property type="project" value="TreeGrafter"/>
</dbReference>
<evidence type="ECO:0000313" key="9">
    <source>
        <dbReference type="Proteomes" id="UP000001192"/>
    </source>
</evidence>
<protein>
    <submittedName>
        <fullName evidence="8">Copper resistance protein CopC</fullName>
    </submittedName>
</protein>
<dbReference type="NCBIfam" id="NF033814">
    <property type="entry name" value="copper_CopC"/>
    <property type="match status" value="1"/>
</dbReference>
<keyword evidence="3" id="KW-0479">Metal-binding</keyword>
<dbReference type="GO" id="GO:0042597">
    <property type="term" value="C:periplasmic space"/>
    <property type="evidence" value="ECO:0007669"/>
    <property type="project" value="UniProtKB-SubCell"/>
</dbReference>
<dbReference type="InterPro" id="IPR014756">
    <property type="entry name" value="Ig_E-set"/>
</dbReference>
<dbReference type="GO" id="GO:0046688">
    <property type="term" value="P:response to copper ion"/>
    <property type="evidence" value="ECO:0007669"/>
    <property type="project" value="InterPro"/>
</dbReference>
<organism evidence="8 9">
    <name type="scientific">Paraburkholderia phymatum (strain DSM 17167 / CIP 108236 / LMG 21445 / STM815)</name>
    <name type="common">Burkholderia phymatum</name>
    <dbReference type="NCBI Taxonomy" id="391038"/>
    <lineage>
        <taxon>Bacteria</taxon>
        <taxon>Pseudomonadati</taxon>
        <taxon>Pseudomonadota</taxon>
        <taxon>Betaproteobacteria</taxon>
        <taxon>Burkholderiales</taxon>
        <taxon>Burkholderiaceae</taxon>
        <taxon>Paraburkholderia</taxon>
    </lineage>
</organism>
<evidence type="ECO:0000313" key="8">
    <source>
        <dbReference type="EMBL" id="ACC69623.1"/>
    </source>
</evidence>
<dbReference type="Gene3D" id="2.60.40.1220">
    <property type="match status" value="1"/>
</dbReference>
<evidence type="ECO:0000259" key="7">
    <source>
        <dbReference type="Pfam" id="PF04234"/>
    </source>
</evidence>
<dbReference type="HOGENOM" id="CLU_087859_4_2_4"/>
<dbReference type="InterPro" id="IPR014755">
    <property type="entry name" value="Cu-Rt/internalin_Ig-like"/>
</dbReference>
<accession>B2JDA6</accession>
<proteinExistence type="inferred from homology"/>
<dbReference type="STRING" id="391038.Bphy_0430"/>
<dbReference type="Proteomes" id="UP000001192">
    <property type="component" value="Chromosome 1"/>
</dbReference>
<evidence type="ECO:0000256" key="1">
    <source>
        <dbReference type="ARBA" id="ARBA00004418"/>
    </source>
</evidence>
<evidence type="ECO:0000256" key="2">
    <source>
        <dbReference type="ARBA" id="ARBA00010509"/>
    </source>
</evidence>
<name>B2JDA6_PARP8</name>
<dbReference type="SUPFAM" id="SSF81296">
    <property type="entry name" value="E set domains"/>
    <property type="match status" value="1"/>
</dbReference>
<dbReference type="InterPro" id="IPR047685">
    <property type="entry name" value="CopC-like"/>
</dbReference>
<comment type="subcellular location">
    <subcellularLocation>
        <location evidence="1">Periplasm</location>
    </subcellularLocation>
</comment>
<dbReference type="eggNOG" id="COG2372">
    <property type="taxonomic scope" value="Bacteria"/>
</dbReference>
<dbReference type="AlphaFoldDB" id="B2JDA6"/>
<keyword evidence="9" id="KW-1185">Reference proteome</keyword>
<dbReference type="PANTHER" id="PTHR34820:SF4">
    <property type="entry name" value="INNER MEMBRANE PROTEIN YEBZ"/>
    <property type="match status" value="1"/>
</dbReference>